<name>A0ACC6M9V4_9BACI</name>
<keyword evidence="2" id="KW-1185">Reference proteome</keyword>
<comment type="caution">
    <text evidence="1">The sequence shown here is derived from an EMBL/GenBank/DDBJ whole genome shotgun (WGS) entry which is preliminary data.</text>
</comment>
<sequence length="139" mass="16171">MELKMTKEMDKKEFECFFEEEEVPLESMKEHGYFLYTDNKPIAFFALVPIEQTSYWLRTLLIKRGAPVLTPVTIIQTAESLSQNNGAESLVIHSKTTMLDELLTQLGYRPTDKEFGEHSEANWWITSLRNVDKNVSYTQ</sequence>
<protein>
    <submittedName>
        <fullName evidence="1">Uncharacterized protein</fullName>
    </submittedName>
</protein>
<evidence type="ECO:0000313" key="1">
    <source>
        <dbReference type="EMBL" id="MDX8047729.1"/>
    </source>
</evidence>
<reference evidence="1" key="1">
    <citation type="submission" date="2023-11" db="EMBL/GenBank/DDBJ databases">
        <title>Gracilibacillus pellucida a moderately halophilic bacterium isolated from saline soil in Xinjiang province.</title>
        <authorList>
            <person name="Zhang Z."/>
            <person name="Tan F."/>
            <person name="Wang Y."/>
            <person name="Xia M."/>
        </authorList>
    </citation>
    <scope>NUCLEOTIDE SEQUENCE</scope>
    <source>
        <strain evidence="1">S3-1-1</strain>
    </source>
</reference>
<dbReference type="Proteomes" id="UP001277972">
    <property type="component" value="Unassembled WGS sequence"/>
</dbReference>
<organism evidence="1 2">
    <name type="scientific">Gracilibacillus pellucidus</name>
    <dbReference type="NCBI Taxonomy" id="3095368"/>
    <lineage>
        <taxon>Bacteria</taxon>
        <taxon>Bacillati</taxon>
        <taxon>Bacillota</taxon>
        <taxon>Bacilli</taxon>
        <taxon>Bacillales</taxon>
        <taxon>Bacillaceae</taxon>
        <taxon>Gracilibacillus</taxon>
    </lineage>
</organism>
<accession>A0ACC6M9V4</accession>
<proteinExistence type="predicted"/>
<evidence type="ECO:0000313" key="2">
    <source>
        <dbReference type="Proteomes" id="UP001277972"/>
    </source>
</evidence>
<dbReference type="EMBL" id="JAWZSR010000022">
    <property type="protein sequence ID" value="MDX8047729.1"/>
    <property type="molecule type" value="Genomic_DNA"/>
</dbReference>
<gene>
    <name evidence="1" type="ORF">SH601_17360</name>
</gene>